<accession>A0AA86VR25</accession>
<protein>
    <submittedName>
        <fullName evidence="1">Uncharacterized protein</fullName>
    </submittedName>
</protein>
<dbReference type="Gramene" id="rna-AYBTSS11_LOCUS27256">
    <property type="protein sequence ID" value="CAJ1975156.1"/>
    <property type="gene ID" value="gene-AYBTSS11_LOCUS27256"/>
</dbReference>
<gene>
    <name evidence="1" type="ORF">AYBTSS11_LOCUS27256</name>
</gene>
<evidence type="ECO:0000313" key="1">
    <source>
        <dbReference type="EMBL" id="CAJ1975156.1"/>
    </source>
</evidence>
<dbReference type="AlphaFoldDB" id="A0AA86VR25"/>
<organism evidence="1 2">
    <name type="scientific">Sphenostylis stenocarpa</name>
    <dbReference type="NCBI Taxonomy" id="92480"/>
    <lineage>
        <taxon>Eukaryota</taxon>
        <taxon>Viridiplantae</taxon>
        <taxon>Streptophyta</taxon>
        <taxon>Embryophyta</taxon>
        <taxon>Tracheophyta</taxon>
        <taxon>Spermatophyta</taxon>
        <taxon>Magnoliopsida</taxon>
        <taxon>eudicotyledons</taxon>
        <taxon>Gunneridae</taxon>
        <taxon>Pentapetalae</taxon>
        <taxon>rosids</taxon>
        <taxon>fabids</taxon>
        <taxon>Fabales</taxon>
        <taxon>Fabaceae</taxon>
        <taxon>Papilionoideae</taxon>
        <taxon>50 kb inversion clade</taxon>
        <taxon>NPAAA clade</taxon>
        <taxon>indigoferoid/millettioid clade</taxon>
        <taxon>Phaseoleae</taxon>
        <taxon>Sphenostylis</taxon>
    </lineage>
</organism>
<proteinExistence type="predicted"/>
<name>A0AA86VR25_9FABA</name>
<keyword evidence="2" id="KW-1185">Reference proteome</keyword>
<reference evidence="1" key="1">
    <citation type="submission" date="2023-10" db="EMBL/GenBank/DDBJ databases">
        <authorList>
            <person name="Domelevo Entfellner J.-B."/>
        </authorList>
    </citation>
    <scope>NUCLEOTIDE SEQUENCE</scope>
</reference>
<dbReference type="Proteomes" id="UP001189624">
    <property type="component" value="Chromosome 9"/>
</dbReference>
<dbReference type="EMBL" id="OY731406">
    <property type="protein sequence ID" value="CAJ1975156.1"/>
    <property type="molecule type" value="Genomic_DNA"/>
</dbReference>
<evidence type="ECO:0000313" key="2">
    <source>
        <dbReference type="Proteomes" id="UP001189624"/>
    </source>
</evidence>
<sequence length="61" mass="6744">MRENIMGVQEAIDFPNIVQSQGPKGHRGLQSITIALLHLESGELFLHPTTFNSALALKLLF</sequence>